<gene>
    <name evidence="2" type="ORF">OINT_2000589</name>
</gene>
<comment type="caution">
    <text evidence="2">The sequence shown here is derived from an EMBL/GenBank/DDBJ whole genome shotgun (WGS) entry which is preliminary data.</text>
</comment>
<dbReference type="HOGENOM" id="CLU_155955_0_0_5"/>
<dbReference type="Gene3D" id="3.10.450.50">
    <property type="match status" value="1"/>
</dbReference>
<accession>C4WPK5</accession>
<proteinExistence type="predicted"/>
<dbReference type="SUPFAM" id="SSF54427">
    <property type="entry name" value="NTF2-like"/>
    <property type="match status" value="1"/>
</dbReference>
<dbReference type="InterPro" id="IPR037401">
    <property type="entry name" value="SnoaL-like"/>
</dbReference>
<reference evidence="2 3" key="1">
    <citation type="submission" date="2009-05" db="EMBL/GenBank/DDBJ databases">
        <authorList>
            <person name="Setubal J.C."/>
            <person name="Boyle S."/>
            <person name="Crasta O.R."/>
            <person name="Gillespie J.J."/>
            <person name="Kenyon R.W."/>
            <person name="Lu J."/>
            <person name="Mane S."/>
            <person name="Nagrani S."/>
            <person name="Shallom J.M."/>
            <person name="Shallom S."/>
            <person name="Shukla M."/>
            <person name="Snyder E.E."/>
            <person name="Sobral B.W."/>
            <person name="Wattam A.R."/>
            <person name="Will R."/>
            <person name="Williams K."/>
            <person name="Yoo H."/>
            <person name="Munk C."/>
            <person name="Tapia R."/>
            <person name="Green L."/>
            <person name="Rogers Y."/>
            <person name="Detter J.C."/>
            <person name="Bruce D."/>
            <person name="Brettin T.S."/>
            <person name="Tsolis R."/>
        </authorList>
    </citation>
    <scope>NUCLEOTIDE SEQUENCE [LARGE SCALE GENOMIC DNA]</scope>
    <source>
        <strain evidence="2 3">LMG 3301</strain>
    </source>
</reference>
<dbReference type="InterPro" id="IPR032710">
    <property type="entry name" value="NTF2-like_dom_sf"/>
</dbReference>
<evidence type="ECO:0000259" key="1">
    <source>
        <dbReference type="Pfam" id="PF12680"/>
    </source>
</evidence>
<dbReference type="Proteomes" id="UP000004386">
    <property type="component" value="Unassembled WGS sequence"/>
</dbReference>
<protein>
    <recommendedName>
        <fullName evidence="1">SnoaL-like domain-containing protein</fullName>
    </recommendedName>
</protein>
<dbReference type="AlphaFoldDB" id="C4WPK5"/>
<dbReference type="Pfam" id="PF12680">
    <property type="entry name" value="SnoaL_2"/>
    <property type="match status" value="1"/>
</dbReference>
<sequence>MAGSNRMSAGQLTEKHFSDLFDAFNRHDIDAIMAFFADDCVFFTIGGDEVYGARLEGKDAIAKAFSGVWAAMPDVRWDGHRHFVSGDRAVSEWTFRGTDASGARVEAEGCDLFTQRGGKIVRKQAFRKNRPLLKA</sequence>
<organism evidence="2 3">
    <name type="scientific">Brucella intermedia LMG 3301</name>
    <dbReference type="NCBI Taxonomy" id="641118"/>
    <lineage>
        <taxon>Bacteria</taxon>
        <taxon>Pseudomonadati</taxon>
        <taxon>Pseudomonadota</taxon>
        <taxon>Alphaproteobacteria</taxon>
        <taxon>Hyphomicrobiales</taxon>
        <taxon>Brucellaceae</taxon>
        <taxon>Brucella/Ochrobactrum group</taxon>
        <taxon>Brucella</taxon>
    </lineage>
</organism>
<feature type="domain" description="SnoaL-like" evidence="1">
    <location>
        <begin position="19"/>
        <end position="122"/>
    </location>
</feature>
<name>C4WPK5_9HYPH</name>
<evidence type="ECO:0000313" key="2">
    <source>
        <dbReference type="EMBL" id="EEQ93436.1"/>
    </source>
</evidence>
<dbReference type="EMBL" id="ACQA01000002">
    <property type="protein sequence ID" value="EEQ93436.1"/>
    <property type="molecule type" value="Genomic_DNA"/>
</dbReference>
<evidence type="ECO:0000313" key="3">
    <source>
        <dbReference type="Proteomes" id="UP000004386"/>
    </source>
</evidence>